<proteinExistence type="predicted"/>
<accession>A0A814GD00</accession>
<comment type="caution">
    <text evidence="2">The sequence shown here is derived from an EMBL/GenBank/DDBJ whole genome shotgun (WGS) entry which is preliminary data.</text>
</comment>
<protein>
    <submittedName>
        <fullName evidence="2">Uncharacterized protein</fullName>
    </submittedName>
</protein>
<evidence type="ECO:0000256" key="1">
    <source>
        <dbReference type="SAM" id="MobiDB-lite"/>
    </source>
</evidence>
<feature type="compositionally biased region" description="Low complexity" evidence="1">
    <location>
        <begin position="1"/>
        <end position="23"/>
    </location>
</feature>
<evidence type="ECO:0000313" key="3">
    <source>
        <dbReference type="Proteomes" id="UP000663828"/>
    </source>
</evidence>
<dbReference type="InterPro" id="IPR032710">
    <property type="entry name" value="NTF2-like_dom_sf"/>
</dbReference>
<keyword evidence="3" id="KW-1185">Reference proteome</keyword>
<dbReference type="AlphaFoldDB" id="A0A814GD00"/>
<reference evidence="2" key="1">
    <citation type="submission" date="2021-02" db="EMBL/GenBank/DDBJ databases">
        <authorList>
            <person name="Nowell W R."/>
        </authorList>
    </citation>
    <scope>NUCLEOTIDE SEQUENCE</scope>
</reference>
<gene>
    <name evidence="2" type="ORF">XAT740_LOCUS12831</name>
</gene>
<dbReference type="EMBL" id="CAJNOR010000731">
    <property type="protein sequence ID" value="CAF0993647.1"/>
    <property type="molecule type" value="Genomic_DNA"/>
</dbReference>
<organism evidence="2 3">
    <name type="scientific">Adineta ricciae</name>
    <name type="common">Rotifer</name>
    <dbReference type="NCBI Taxonomy" id="249248"/>
    <lineage>
        <taxon>Eukaryota</taxon>
        <taxon>Metazoa</taxon>
        <taxon>Spiralia</taxon>
        <taxon>Gnathifera</taxon>
        <taxon>Rotifera</taxon>
        <taxon>Eurotatoria</taxon>
        <taxon>Bdelloidea</taxon>
        <taxon>Adinetida</taxon>
        <taxon>Adinetidae</taxon>
        <taxon>Adineta</taxon>
    </lineage>
</organism>
<sequence>MSHSTSTTHHSGATHAAGTTHSTGHSHKHTVEQFTEALNNNHLNNLEKYLDANVVKTVDSQTVYKDVKEAQQYYTKEHNDNKSAHWKVVHFPDNVDHAATTARARISYNNKTYNTNYTFSSTGKIQRIEAQTENNANPPAATTTH</sequence>
<dbReference type="SUPFAM" id="SSF54427">
    <property type="entry name" value="NTF2-like"/>
    <property type="match status" value="1"/>
</dbReference>
<feature type="region of interest" description="Disordered" evidence="1">
    <location>
        <begin position="1"/>
        <end position="28"/>
    </location>
</feature>
<dbReference type="Proteomes" id="UP000663828">
    <property type="component" value="Unassembled WGS sequence"/>
</dbReference>
<evidence type="ECO:0000313" key="2">
    <source>
        <dbReference type="EMBL" id="CAF0993647.1"/>
    </source>
</evidence>
<name>A0A814GD00_ADIRI</name>